<dbReference type="PANTHER" id="PTHR45659:SF4">
    <property type="entry name" value="HOMEOBOX PROTEIN ABDOMINAL-A"/>
    <property type="match status" value="1"/>
</dbReference>
<dbReference type="Gene3D" id="1.10.10.60">
    <property type="entry name" value="Homeodomain-like"/>
    <property type="match status" value="1"/>
</dbReference>
<evidence type="ECO:0000256" key="2">
    <source>
        <dbReference type="ARBA" id="ARBA00009107"/>
    </source>
</evidence>
<proteinExistence type="inferred from homology"/>
<evidence type="ECO:0000313" key="11">
    <source>
        <dbReference type="Proteomes" id="UP000076408"/>
    </source>
</evidence>
<dbReference type="VEuPathDB" id="VectorBase:ASTE000397"/>
<feature type="region of interest" description="Disordered" evidence="9">
    <location>
        <begin position="168"/>
        <end position="198"/>
    </location>
</feature>
<keyword evidence="11" id="KW-1185">Reference proteome</keyword>
<reference evidence="10" key="2">
    <citation type="submission" date="2020-05" db="UniProtKB">
        <authorList>
            <consortium name="EnsemblMetazoa"/>
        </authorList>
    </citation>
    <scope>IDENTIFICATION</scope>
    <source>
        <strain evidence="10">Indian</strain>
    </source>
</reference>
<dbReference type="InterPro" id="IPR050296">
    <property type="entry name" value="Antp_homeobox"/>
</dbReference>
<dbReference type="InterPro" id="IPR017970">
    <property type="entry name" value="Homeobox_CS"/>
</dbReference>
<dbReference type="GO" id="GO:0000981">
    <property type="term" value="F:DNA-binding transcription factor activity, RNA polymerase II-specific"/>
    <property type="evidence" value="ECO:0007669"/>
    <property type="project" value="InterPro"/>
</dbReference>
<dbReference type="PROSITE" id="PS50071">
    <property type="entry name" value="HOMEOBOX_2"/>
    <property type="match status" value="1"/>
</dbReference>
<dbReference type="PRINTS" id="PR00024">
    <property type="entry name" value="HOMEOBOX"/>
</dbReference>
<evidence type="ECO:0000256" key="5">
    <source>
        <dbReference type="ARBA" id="ARBA00023155"/>
    </source>
</evidence>
<comment type="subcellular location">
    <subcellularLocation>
        <location evidence="1 7 8">Nucleus</location>
    </subcellularLocation>
</comment>
<dbReference type="PROSITE" id="PS00027">
    <property type="entry name" value="HOMEOBOX_1"/>
    <property type="match status" value="1"/>
</dbReference>
<evidence type="ECO:0000313" key="10">
    <source>
        <dbReference type="EnsemblMetazoa" id="ASTEI06924-PA"/>
    </source>
</evidence>
<feature type="compositionally biased region" description="Basic and acidic residues" evidence="9">
    <location>
        <begin position="326"/>
        <end position="335"/>
    </location>
</feature>
<dbReference type="GO" id="GO:0009952">
    <property type="term" value="P:anterior/posterior pattern specification"/>
    <property type="evidence" value="ECO:0007669"/>
    <property type="project" value="TreeGrafter"/>
</dbReference>
<evidence type="ECO:0000256" key="9">
    <source>
        <dbReference type="SAM" id="MobiDB-lite"/>
    </source>
</evidence>
<comment type="similarity">
    <text evidence="2">Belongs to the Antp homeobox family.</text>
</comment>
<keyword evidence="4 7" id="KW-0238">DNA-binding</keyword>
<dbReference type="Pfam" id="PF03867">
    <property type="entry name" value="FTZ"/>
    <property type="match status" value="1"/>
</dbReference>
<accession>A0A182YEN8</accession>
<dbReference type="OMA" id="KYNPHYA"/>
<dbReference type="InterPro" id="IPR005567">
    <property type="entry name" value="FTZ_N"/>
</dbReference>
<dbReference type="SUPFAM" id="SSF46689">
    <property type="entry name" value="Homeodomain-like"/>
    <property type="match status" value="1"/>
</dbReference>
<dbReference type="GO" id="GO:0000978">
    <property type="term" value="F:RNA polymerase II cis-regulatory region sequence-specific DNA binding"/>
    <property type="evidence" value="ECO:0007669"/>
    <property type="project" value="TreeGrafter"/>
</dbReference>
<evidence type="ECO:0000256" key="3">
    <source>
        <dbReference type="ARBA" id="ARBA00022473"/>
    </source>
</evidence>
<reference evidence="11" key="1">
    <citation type="journal article" date="2014" name="Genome Biol.">
        <title>Genome analysis of a major urban malaria vector mosquito, Anopheles stephensi.</title>
        <authorList>
            <person name="Jiang X."/>
            <person name="Peery A."/>
            <person name="Hall A.B."/>
            <person name="Sharma A."/>
            <person name="Chen X.G."/>
            <person name="Waterhouse R.M."/>
            <person name="Komissarov A."/>
            <person name="Riehle M.M."/>
            <person name="Shouche Y."/>
            <person name="Sharakhova M.V."/>
            <person name="Lawson D."/>
            <person name="Pakpour N."/>
            <person name="Arensburger P."/>
            <person name="Davidson V.L."/>
            <person name="Eiglmeier K."/>
            <person name="Emrich S."/>
            <person name="George P."/>
            <person name="Kennedy R.C."/>
            <person name="Mane S.P."/>
            <person name="Maslen G."/>
            <person name="Oringanje C."/>
            <person name="Qi Y."/>
            <person name="Settlage R."/>
            <person name="Tojo M."/>
            <person name="Tubio J.M."/>
            <person name="Unger M.F."/>
            <person name="Wang B."/>
            <person name="Vernick K.D."/>
            <person name="Ribeiro J.M."/>
            <person name="James A.A."/>
            <person name="Michel K."/>
            <person name="Riehle M.A."/>
            <person name="Luckhart S."/>
            <person name="Sharakhov I.V."/>
            <person name="Tu Z."/>
        </authorList>
    </citation>
    <scope>NUCLEOTIDE SEQUENCE [LARGE SCALE GENOMIC DNA]</scope>
    <source>
        <strain evidence="11">Indian</strain>
    </source>
</reference>
<feature type="compositionally biased region" description="Basic and acidic residues" evidence="9">
    <location>
        <begin position="168"/>
        <end position="183"/>
    </location>
</feature>
<dbReference type="InterPro" id="IPR020479">
    <property type="entry name" value="HD_metazoa"/>
</dbReference>
<keyword evidence="6 7" id="KW-0539">Nucleus</keyword>
<evidence type="ECO:0000256" key="6">
    <source>
        <dbReference type="ARBA" id="ARBA00023242"/>
    </source>
</evidence>
<evidence type="ECO:0000256" key="1">
    <source>
        <dbReference type="ARBA" id="ARBA00004123"/>
    </source>
</evidence>
<dbReference type="PANTHER" id="PTHR45659">
    <property type="entry name" value="HOMEOBOX PROTEIN HOX"/>
    <property type="match status" value="1"/>
</dbReference>
<name>A0A182YEN8_ANOST</name>
<dbReference type="SMART" id="SM00389">
    <property type="entry name" value="HOX"/>
    <property type="match status" value="1"/>
</dbReference>
<dbReference type="EnsemblMetazoa" id="ASTEI06924-RA">
    <property type="protein sequence ID" value="ASTEI06924-PA"/>
    <property type="gene ID" value="ASTEI06924"/>
</dbReference>
<organism evidence="10 11">
    <name type="scientific">Anopheles stephensi</name>
    <name type="common">Indo-Pakistan malaria mosquito</name>
    <dbReference type="NCBI Taxonomy" id="30069"/>
    <lineage>
        <taxon>Eukaryota</taxon>
        <taxon>Metazoa</taxon>
        <taxon>Ecdysozoa</taxon>
        <taxon>Arthropoda</taxon>
        <taxon>Hexapoda</taxon>
        <taxon>Insecta</taxon>
        <taxon>Pterygota</taxon>
        <taxon>Neoptera</taxon>
        <taxon>Endopterygota</taxon>
        <taxon>Diptera</taxon>
        <taxon>Nematocera</taxon>
        <taxon>Culicoidea</taxon>
        <taxon>Culicidae</taxon>
        <taxon>Anophelinae</taxon>
        <taxon>Anopheles</taxon>
    </lineage>
</organism>
<evidence type="ECO:0000256" key="8">
    <source>
        <dbReference type="RuleBase" id="RU000682"/>
    </source>
</evidence>
<dbReference type="STRING" id="30069.A0A182YEN8"/>
<keyword evidence="3" id="KW-0217">Developmental protein</keyword>
<feature type="region of interest" description="Disordered" evidence="9">
    <location>
        <begin position="288"/>
        <end position="342"/>
    </location>
</feature>
<dbReference type="VEuPathDB" id="VectorBase:ASTEI20_039023"/>
<dbReference type="CDD" id="cd00086">
    <property type="entry name" value="homeodomain"/>
    <property type="match status" value="1"/>
</dbReference>
<protein>
    <submittedName>
        <fullName evidence="10">Uncharacterized protein</fullName>
    </submittedName>
</protein>
<dbReference type="AlphaFoldDB" id="A0A182YEN8"/>
<evidence type="ECO:0000256" key="4">
    <source>
        <dbReference type="ARBA" id="ARBA00023125"/>
    </source>
</evidence>
<dbReference type="Proteomes" id="UP000076408">
    <property type="component" value="Unassembled WGS sequence"/>
</dbReference>
<dbReference type="GO" id="GO:0005634">
    <property type="term" value="C:nucleus"/>
    <property type="evidence" value="ECO:0007669"/>
    <property type="project" value="UniProtKB-SubCell"/>
</dbReference>
<dbReference type="InterPro" id="IPR009057">
    <property type="entry name" value="Homeodomain-like_sf"/>
</dbReference>
<evidence type="ECO:0000256" key="7">
    <source>
        <dbReference type="PROSITE-ProRule" id="PRU00108"/>
    </source>
</evidence>
<sequence length="515" mass="57492">MAATHPLYNEYQTSYYNSCYNYAPFGQEQFITNHCPSTLQYTDSNSSVPQVQQLQTSQYAPPQQQENQFAPTASSAAIGYSSAGQYYPDGHFSSYQFNGRHQQVDQCDNQYDSYYGYPYQPLAHQAAYGTQQQQQLQAGEYWIRANESASSSVGIMSCGKIGEVAKEPAMKRKYSEEDGKPAEKGAAGEASNATDSPALRALLTNPAKKLKYNPHYASGVAKDTVRRTATTMGCNSGILSPAASDRIVPDIVPLSPNKTDDSIDSLLDNTSKHGVDTTQGENYTLHSLGQPATPNYDGVSTPPLSPKDMESAISSHGPFWNQNGESEDHPKEPSKRTRQSYSRHQTLELEKEFHFNRYLNRRRRIEIANTLKLTERQIKIWFQNRRMKAKKDHSSSTNTPDLAFDGELSQPSTVGSGVLAQPQLPIGNDSRPVSLITPPTSMHQLSSLQPEQHPLNQWPYHHSHHHPQNHYYYSQQLSDHSQHGFQNQNSIPNGPASYNHRSYQSAGTYIASSFV</sequence>
<dbReference type="Pfam" id="PF00046">
    <property type="entry name" value="Homeodomain"/>
    <property type="match status" value="1"/>
</dbReference>
<feature type="DNA-binding region" description="Homeobox" evidence="7">
    <location>
        <begin position="334"/>
        <end position="393"/>
    </location>
</feature>
<dbReference type="InterPro" id="IPR001356">
    <property type="entry name" value="HD"/>
</dbReference>
<keyword evidence="5 7" id="KW-0371">Homeobox</keyword>
<dbReference type="VEuPathDB" id="VectorBase:ASTEI06924"/>